<comment type="similarity">
    <text evidence="1">Belongs to the aldehyde dehydrogenase family.</text>
</comment>
<name>A0A4C1UCX7_EUMVA</name>
<dbReference type="Pfam" id="PF00171">
    <property type="entry name" value="Aldedh"/>
    <property type="match status" value="1"/>
</dbReference>
<evidence type="ECO:0000259" key="5">
    <source>
        <dbReference type="Pfam" id="PF00171"/>
    </source>
</evidence>
<protein>
    <recommendedName>
        <fullName evidence="4">aldehyde dehydrogenase (NAD(+))</fullName>
        <ecNumber evidence="4">1.2.1.3</ecNumber>
    </recommendedName>
</protein>
<evidence type="ECO:0000256" key="4">
    <source>
        <dbReference type="ARBA" id="ARBA00024226"/>
    </source>
</evidence>
<organism evidence="6 7">
    <name type="scientific">Eumeta variegata</name>
    <name type="common">Bagworm moth</name>
    <name type="synonym">Eumeta japonica</name>
    <dbReference type="NCBI Taxonomy" id="151549"/>
    <lineage>
        <taxon>Eukaryota</taxon>
        <taxon>Metazoa</taxon>
        <taxon>Ecdysozoa</taxon>
        <taxon>Arthropoda</taxon>
        <taxon>Hexapoda</taxon>
        <taxon>Insecta</taxon>
        <taxon>Pterygota</taxon>
        <taxon>Neoptera</taxon>
        <taxon>Endopterygota</taxon>
        <taxon>Lepidoptera</taxon>
        <taxon>Glossata</taxon>
        <taxon>Ditrysia</taxon>
        <taxon>Tineoidea</taxon>
        <taxon>Psychidae</taxon>
        <taxon>Oiketicinae</taxon>
        <taxon>Eumeta</taxon>
    </lineage>
</organism>
<sequence>MRFSSTVLLGKQCFLIIVTPCVIRTKPLQDHEESSLSGAYSGSGGEENCTGISVTHLLQLFIDNEWVDAESGKTFETFSPHDGKVIAKVAEGDKADIEKAVAAARRAFHRKSEWRGLTASARGRLLHRFADLIERDAQYLATLESTNNGAVSTMTPILMSGAANYARYTAGLADKIHGDTIPSDFEGFTYTLRQPVGVCGLILPWNAPVLMFVHKVVIFQPFSLYC</sequence>
<evidence type="ECO:0000256" key="2">
    <source>
        <dbReference type="ARBA" id="ARBA00023002"/>
    </source>
</evidence>
<dbReference type="PANTHER" id="PTHR11699">
    <property type="entry name" value="ALDEHYDE DEHYDROGENASE-RELATED"/>
    <property type="match status" value="1"/>
</dbReference>
<dbReference type="InterPro" id="IPR016161">
    <property type="entry name" value="Ald_DH/histidinol_DH"/>
</dbReference>
<dbReference type="EC" id="1.2.1.3" evidence="4"/>
<comment type="caution">
    <text evidence="6">The sequence shown here is derived from an EMBL/GenBank/DDBJ whole genome shotgun (WGS) entry which is preliminary data.</text>
</comment>
<dbReference type="InterPro" id="IPR016162">
    <property type="entry name" value="Ald_DH_N"/>
</dbReference>
<dbReference type="InterPro" id="IPR015590">
    <property type="entry name" value="Aldehyde_DH_dom"/>
</dbReference>
<dbReference type="SUPFAM" id="SSF53720">
    <property type="entry name" value="ALDH-like"/>
    <property type="match status" value="1"/>
</dbReference>
<dbReference type="GO" id="GO:0004029">
    <property type="term" value="F:aldehyde dehydrogenase (NAD+) activity"/>
    <property type="evidence" value="ECO:0007669"/>
    <property type="project" value="UniProtKB-EC"/>
</dbReference>
<accession>A0A4C1UCX7</accession>
<reference evidence="6 7" key="1">
    <citation type="journal article" date="2019" name="Commun. Biol.">
        <title>The bagworm genome reveals a unique fibroin gene that provides high tensile strength.</title>
        <authorList>
            <person name="Kono N."/>
            <person name="Nakamura H."/>
            <person name="Ohtoshi R."/>
            <person name="Tomita M."/>
            <person name="Numata K."/>
            <person name="Arakawa K."/>
        </authorList>
    </citation>
    <scope>NUCLEOTIDE SEQUENCE [LARGE SCALE GENOMIC DNA]</scope>
</reference>
<keyword evidence="7" id="KW-1185">Reference proteome</keyword>
<evidence type="ECO:0000313" key="6">
    <source>
        <dbReference type="EMBL" id="GBP23977.1"/>
    </source>
</evidence>
<dbReference type="Gene3D" id="3.40.605.10">
    <property type="entry name" value="Aldehyde Dehydrogenase, Chain A, domain 1"/>
    <property type="match status" value="1"/>
</dbReference>
<dbReference type="AlphaFoldDB" id="A0A4C1UCX7"/>
<dbReference type="STRING" id="151549.A0A4C1UCX7"/>
<evidence type="ECO:0000313" key="7">
    <source>
        <dbReference type="Proteomes" id="UP000299102"/>
    </source>
</evidence>
<dbReference type="EMBL" id="BGZK01000155">
    <property type="protein sequence ID" value="GBP23977.1"/>
    <property type="molecule type" value="Genomic_DNA"/>
</dbReference>
<evidence type="ECO:0000256" key="1">
    <source>
        <dbReference type="ARBA" id="ARBA00009986"/>
    </source>
</evidence>
<keyword evidence="3" id="KW-0520">NAD</keyword>
<proteinExistence type="inferred from homology"/>
<dbReference type="Proteomes" id="UP000299102">
    <property type="component" value="Unassembled WGS sequence"/>
</dbReference>
<evidence type="ECO:0000256" key="3">
    <source>
        <dbReference type="ARBA" id="ARBA00023027"/>
    </source>
</evidence>
<feature type="domain" description="Aldehyde dehydrogenase" evidence="5">
    <location>
        <begin position="66"/>
        <end position="217"/>
    </location>
</feature>
<dbReference type="FunFam" id="3.40.605.10:FF:000029">
    <property type="entry name" value="Aldehyde dehydrogenase, mitochondrial"/>
    <property type="match status" value="1"/>
</dbReference>
<dbReference type="OrthoDB" id="310895at2759"/>
<gene>
    <name evidence="6" type="primary">ALDH1A1</name>
    <name evidence="6" type="ORF">EVAR_17617_1</name>
</gene>
<keyword evidence="2" id="KW-0560">Oxidoreductase</keyword>